<dbReference type="OrthoDB" id="3733286at2"/>
<evidence type="ECO:0000313" key="1">
    <source>
        <dbReference type="EMBL" id="TYC99567.1"/>
    </source>
</evidence>
<gene>
    <name evidence="1" type="ORF">FQ377_06345</name>
</gene>
<accession>A0A5D0XSR1</accession>
<dbReference type="RefSeq" id="WP_148600386.1">
    <property type="nucleotide sequence ID" value="NZ_VSLD01000002.1"/>
</dbReference>
<reference evidence="1 2" key="1">
    <citation type="submission" date="2019-08" db="EMBL/GenBank/DDBJ databases">
        <title>Genone of Arthrobacter echini P9.</title>
        <authorList>
            <person name="Bowman J.P."/>
        </authorList>
    </citation>
    <scope>NUCLEOTIDE SEQUENCE [LARGE SCALE GENOMIC DNA]</scope>
    <source>
        <strain evidence="1 2">P9</strain>
    </source>
</reference>
<keyword evidence="2" id="KW-1185">Reference proteome</keyword>
<dbReference type="Proteomes" id="UP000323410">
    <property type="component" value="Unassembled WGS sequence"/>
</dbReference>
<name>A0A5D0XSR1_9MICC</name>
<sequence length="179" mass="19767">MMPDTARTPMRRLDPSTLYPYLELHLVGATNGVRLFDAAHTSWSGTPYEEDFARLRMSIREERSGLKRLIRTLGHRPSLLKQTLARGLSVLSAHNPLNPRRRTASAGAQLELEALLSLLKVKECMWATLLALPPGTATPDGGPALDRTALEQLLTDARAQQESVARVMTATAAARFLQR</sequence>
<organism evidence="1 2">
    <name type="scientific">Arthrobacter echini</name>
    <dbReference type="NCBI Taxonomy" id="1529066"/>
    <lineage>
        <taxon>Bacteria</taxon>
        <taxon>Bacillati</taxon>
        <taxon>Actinomycetota</taxon>
        <taxon>Actinomycetes</taxon>
        <taxon>Micrococcales</taxon>
        <taxon>Micrococcaceae</taxon>
        <taxon>Arthrobacter</taxon>
    </lineage>
</organism>
<dbReference type="AlphaFoldDB" id="A0A5D0XSR1"/>
<dbReference type="EMBL" id="VSLD01000002">
    <property type="protein sequence ID" value="TYC99567.1"/>
    <property type="molecule type" value="Genomic_DNA"/>
</dbReference>
<comment type="caution">
    <text evidence="1">The sequence shown here is derived from an EMBL/GenBank/DDBJ whole genome shotgun (WGS) entry which is preliminary data.</text>
</comment>
<proteinExistence type="predicted"/>
<protein>
    <submittedName>
        <fullName evidence="1">Uncharacterized protein</fullName>
    </submittedName>
</protein>
<evidence type="ECO:0000313" key="2">
    <source>
        <dbReference type="Proteomes" id="UP000323410"/>
    </source>
</evidence>